<sequence length="504" mass="56115">MSSFLRSASRLRPTVSRAVARPSYAPAVATPFSRQLASSTQPFIKDEPSAPTLKCQIPGPESSKAIEKLSKVFDTRSLNMMADYRNSHGNYIADLDGNVLLDVYAQIASIPVGYNNEALLRAASSPEMASAIINRPALGNFPQHDWAEILETGILKVAPKGLNQVFTGQSGSDANELAYKAAFMWKRRMERGGPDVEFTEEEMQSCMNNAKPGAPELSILSFKAGFHGRLFGSLSTTRSKPIHKLDIPAFDWPQAPFPSCKYPLDQYAKENAEEEKRCLEETERLLTTYHNPPAAIIIEPIQSEGGDNHASPAFFRGLREITKKHKVLMIVDEVQTGVGATGKFWAHEHWNLSEPPDMVTFSKKAQTAGYYFGNDELRPNKPYRQFNTWMGDPARALLFRAIIQEIERLNLVENTAVTGEYLYNGVERLAQQYPKEILNLRGKGQGTFIAWDSPRRDDILKKAKSVGINVGGSGASAVRLRPMLIFQKHHADIFLEGLEKILKS</sequence>
<evidence type="ECO:0000256" key="7">
    <source>
        <dbReference type="ARBA" id="ARBA00022898"/>
    </source>
</evidence>
<evidence type="ECO:0000256" key="6">
    <source>
        <dbReference type="ARBA" id="ARBA00022679"/>
    </source>
</evidence>
<dbReference type="InterPro" id="IPR015424">
    <property type="entry name" value="PyrdxlP-dep_Trfase"/>
</dbReference>
<dbReference type="FunFam" id="3.40.640.10:FF:000029">
    <property type="entry name" value="4-aminobutyrate aminotransferase, mitochondrial"/>
    <property type="match status" value="1"/>
</dbReference>
<evidence type="ECO:0000256" key="11">
    <source>
        <dbReference type="RuleBase" id="RU003560"/>
    </source>
</evidence>
<dbReference type="Gene3D" id="3.40.640.10">
    <property type="entry name" value="Type I PLP-dependent aspartate aminotransferase-like (Major domain)"/>
    <property type="match status" value="1"/>
</dbReference>
<dbReference type="AlphaFoldDB" id="A0A6A6BTI8"/>
<accession>A0A6A6BTI8</accession>
<dbReference type="PROSITE" id="PS00600">
    <property type="entry name" value="AA_TRANSFER_CLASS_3"/>
    <property type="match status" value="1"/>
</dbReference>
<keyword evidence="13" id="KW-1185">Reference proteome</keyword>
<dbReference type="InterPro" id="IPR005814">
    <property type="entry name" value="Aminotrans_3"/>
</dbReference>
<comment type="catalytic activity">
    <reaction evidence="10">
        <text>4-aminobutanoate + 2-oxoglutarate = succinate semialdehyde + L-glutamate</text>
        <dbReference type="Rhea" id="RHEA:23352"/>
        <dbReference type="ChEBI" id="CHEBI:16810"/>
        <dbReference type="ChEBI" id="CHEBI:29985"/>
        <dbReference type="ChEBI" id="CHEBI:57706"/>
        <dbReference type="ChEBI" id="CHEBI:59888"/>
        <dbReference type="EC" id="2.6.1.19"/>
    </reaction>
</comment>
<evidence type="ECO:0000313" key="12">
    <source>
        <dbReference type="EMBL" id="KAF2145931.1"/>
    </source>
</evidence>
<evidence type="ECO:0000256" key="1">
    <source>
        <dbReference type="ARBA" id="ARBA00001933"/>
    </source>
</evidence>
<evidence type="ECO:0000256" key="8">
    <source>
        <dbReference type="ARBA" id="ARBA00030204"/>
    </source>
</evidence>
<evidence type="ECO:0000256" key="2">
    <source>
        <dbReference type="ARBA" id="ARBA00008954"/>
    </source>
</evidence>
<dbReference type="RefSeq" id="XP_033401643.1">
    <property type="nucleotide sequence ID" value="XM_033542851.1"/>
</dbReference>
<dbReference type="OrthoDB" id="10260828at2759"/>
<dbReference type="GO" id="GO:0009450">
    <property type="term" value="P:gamma-aminobutyric acid catabolic process"/>
    <property type="evidence" value="ECO:0007669"/>
    <property type="project" value="TreeGrafter"/>
</dbReference>
<dbReference type="InterPro" id="IPR049704">
    <property type="entry name" value="Aminotrans_3_PPA_site"/>
</dbReference>
<dbReference type="Proteomes" id="UP000799438">
    <property type="component" value="Unassembled WGS sequence"/>
</dbReference>
<dbReference type="PANTHER" id="PTHR43206:SF1">
    <property type="entry name" value="4-AMINOBUTYRATE AMINOTRANSFERASE, MITOCHONDRIAL"/>
    <property type="match status" value="1"/>
</dbReference>
<dbReference type="PIRSF" id="PIRSF000521">
    <property type="entry name" value="Transaminase_4ab_Lys_Orn"/>
    <property type="match status" value="1"/>
</dbReference>
<reference evidence="12" key="1">
    <citation type="journal article" date="2020" name="Stud. Mycol.">
        <title>101 Dothideomycetes genomes: a test case for predicting lifestyles and emergence of pathogens.</title>
        <authorList>
            <person name="Haridas S."/>
            <person name="Albert R."/>
            <person name="Binder M."/>
            <person name="Bloem J."/>
            <person name="Labutti K."/>
            <person name="Salamov A."/>
            <person name="Andreopoulos B."/>
            <person name="Baker S."/>
            <person name="Barry K."/>
            <person name="Bills G."/>
            <person name="Bluhm B."/>
            <person name="Cannon C."/>
            <person name="Castanera R."/>
            <person name="Culley D."/>
            <person name="Daum C."/>
            <person name="Ezra D."/>
            <person name="Gonzalez J."/>
            <person name="Henrissat B."/>
            <person name="Kuo A."/>
            <person name="Liang C."/>
            <person name="Lipzen A."/>
            <person name="Lutzoni F."/>
            <person name="Magnuson J."/>
            <person name="Mondo S."/>
            <person name="Nolan M."/>
            <person name="Ohm R."/>
            <person name="Pangilinan J."/>
            <person name="Park H.-J."/>
            <person name="Ramirez L."/>
            <person name="Alfaro M."/>
            <person name="Sun H."/>
            <person name="Tritt A."/>
            <person name="Yoshinaga Y."/>
            <person name="Zwiers L.-H."/>
            <person name="Turgeon B."/>
            <person name="Goodwin S."/>
            <person name="Spatafora J."/>
            <person name="Crous P."/>
            <person name="Grigoriev I."/>
        </authorList>
    </citation>
    <scope>NUCLEOTIDE SEQUENCE</scope>
    <source>
        <strain evidence="12">CBS 121167</strain>
    </source>
</reference>
<keyword evidence="5" id="KW-0032">Aminotransferase</keyword>
<dbReference type="PANTHER" id="PTHR43206">
    <property type="entry name" value="AMINOTRANSFERASE"/>
    <property type="match status" value="1"/>
</dbReference>
<dbReference type="GO" id="GO:0030170">
    <property type="term" value="F:pyridoxal phosphate binding"/>
    <property type="evidence" value="ECO:0007669"/>
    <property type="project" value="InterPro"/>
</dbReference>
<name>A0A6A6BTI8_9PEZI</name>
<proteinExistence type="inferred from homology"/>
<dbReference type="InterPro" id="IPR015422">
    <property type="entry name" value="PyrdxlP-dep_Trfase_small"/>
</dbReference>
<evidence type="ECO:0000256" key="10">
    <source>
        <dbReference type="ARBA" id="ARBA00048021"/>
    </source>
</evidence>
<evidence type="ECO:0000256" key="5">
    <source>
        <dbReference type="ARBA" id="ARBA00022576"/>
    </source>
</evidence>
<dbReference type="Gene3D" id="3.90.1150.10">
    <property type="entry name" value="Aspartate Aminotransferase, domain 1"/>
    <property type="match status" value="1"/>
</dbReference>
<protein>
    <recommendedName>
        <fullName evidence="4">4-aminobutyrate aminotransferase</fullName>
        <ecNumber evidence="3">2.6.1.19</ecNumber>
    </recommendedName>
    <alternativeName>
        <fullName evidence="9">GABA aminotransferase</fullName>
    </alternativeName>
    <alternativeName>
        <fullName evidence="8">Gamma-amino-N-butyrate transaminase</fullName>
    </alternativeName>
</protein>
<evidence type="ECO:0000313" key="13">
    <source>
        <dbReference type="Proteomes" id="UP000799438"/>
    </source>
</evidence>
<dbReference type="CDD" id="cd00610">
    <property type="entry name" value="OAT_like"/>
    <property type="match status" value="1"/>
</dbReference>
<keyword evidence="7 11" id="KW-0663">Pyridoxal phosphate</keyword>
<evidence type="ECO:0000256" key="3">
    <source>
        <dbReference type="ARBA" id="ARBA00012912"/>
    </source>
</evidence>
<evidence type="ECO:0000256" key="9">
    <source>
        <dbReference type="ARBA" id="ARBA00031787"/>
    </source>
</evidence>
<dbReference type="GeneID" id="54300348"/>
<dbReference type="InterPro" id="IPR004631">
    <property type="entry name" value="4NH2But_aminotransferase_euk"/>
</dbReference>
<comment type="cofactor">
    <cofactor evidence="1">
        <name>pyridoxal 5'-phosphate</name>
        <dbReference type="ChEBI" id="CHEBI:597326"/>
    </cofactor>
</comment>
<dbReference type="InterPro" id="IPR015421">
    <property type="entry name" value="PyrdxlP-dep_Trfase_major"/>
</dbReference>
<dbReference type="Pfam" id="PF00202">
    <property type="entry name" value="Aminotran_3"/>
    <property type="match status" value="1"/>
</dbReference>
<dbReference type="SUPFAM" id="SSF53383">
    <property type="entry name" value="PLP-dependent transferases"/>
    <property type="match status" value="1"/>
</dbReference>
<gene>
    <name evidence="12" type="ORF">K452DRAFT_304938</name>
</gene>
<evidence type="ECO:0000256" key="4">
    <source>
        <dbReference type="ARBA" id="ARBA00018543"/>
    </source>
</evidence>
<dbReference type="NCBIfam" id="TIGR00699">
    <property type="entry name" value="GABAtrns_euk"/>
    <property type="match status" value="1"/>
</dbReference>
<comment type="similarity">
    <text evidence="2 11">Belongs to the class-III pyridoxal-phosphate-dependent aminotransferase family.</text>
</comment>
<dbReference type="GO" id="GO:0034386">
    <property type="term" value="F:4-aminobutyrate:2-oxoglutarate transaminase activity"/>
    <property type="evidence" value="ECO:0007669"/>
    <property type="project" value="UniProtKB-EC"/>
</dbReference>
<keyword evidence="6" id="KW-0808">Transferase</keyword>
<dbReference type="GO" id="GO:0005739">
    <property type="term" value="C:mitochondrion"/>
    <property type="evidence" value="ECO:0007669"/>
    <property type="project" value="TreeGrafter"/>
</dbReference>
<dbReference type="EMBL" id="ML995476">
    <property type="protein sequence ID" value="KAF2145931.1"/>
    <property type="molecule type" value="Genomic_DNA"/>
</dbReference>
<organism evidence="12 13">
    <name type="scientific">Aplosporella prunicola CBS 121167</name>
    <dbReference type="NCBI Taxonomy" id="1176127"/>
    <lineage>
        <taxon>Eukaryota</taxon>
        <taxon>Fungi</taxon>
        <taxon>Dikarya</taxon>
        <taxon>Ascomycota</taxon>
        <taxon>Pezizomycotina</taxon>
        <taxon>Dothideomycetes</taxon>
        <taxon>Dothideomycetes incertae sedis</taxon>
        <taxon>Botryosphaeriales</taxon>
        <taxon>Aplosporellaceae</taxon>
        <taxon>Aplosporella</taxon>
    </lineage>
</organism>
<dbReference type="EC" id="2.6.1.19" evidence="3"/>